<dbReference type="InterPro" id="IPR029056">
    <property type="entry name" value="Ribokinase-like"/>
</dbReference>
<evidence type="ECO:0000256" key="2">
    <source>
        <dbReference type="ARBA" id="ARBA00000565"/>
    </source>
</evidence>
<evidence type="ECO:0000259" key="12">
    <source>
        <dbReference type="Pfam" id="PF08543"/>
    </source>
</evidence>
<keyword evidence="14" id="KW-1185">Reference proteome</keyword>
<dbReference type="PANTHER" id="PTHR20858:SF17">
    <property type="entry name" value="HYDROXYMETHYLPYRIMIDINE_PHOSPHOMETHYLPYRIMIDINE KINASE THI20-RELATED"/>
    <property type="match status" value="1"/>
</dbReference>
<dbReference type="Pfam" id="PF08543">
    <property type="entry name" value="Phos_pyr_kin"/>
    <property type="match status" value="1"/>
</dbReference>
<evidence type="ECO:0000256" key="7">
    <source>
        <dbReference type="ARBA" id="ARBA00019161"/>
    </source>
</evidence>
<evidence type="ECO:0000256" key="11">
    <source>
        <dbReference type="ARBA" id="ARBA00043176"/>
    </source>
</evidence>
<evidence type="ECO:0000313" key="13">
    <source>
        <dbReference type="EMBL" id="WAJ24661.1"/>
    </source>
</evidence>
<comment type="catalytic activity">
    <reaction evidence="2">
        <text>4-amino-2-methyl-5-(phosphooxymethyl)pyrimidine + ATP = 4-amino-2-methyl-5-(diphosphooxymethyl)pyrimidine + ADP</text>
        <dbReference type="Rhea" id="RHEA:19893"/>
        <dbReference type="ChEBI" id="CHEBI:30616"/>
        <dbReference type="ChEBI" id="CHEBI:57841"/>
        <dbReference type="ChEBI" id="CHEBI:58354"/>
        <dbReference type="ChEBI" id="CHEBI:456216"/>
        <dbReference type="EC" id="2.7.4.7"/>
    </reaction>
</comment>
<gene>
    <name evidence="13" type="primary">thiD</name>
    <name evidence="13" type="ORF">OW255_03865</name>
</gene>
<evidence type="ECO:0000256" key="9">
    <source>
        <dbReference type="ARBA" id="ARBA00037917"/>
    </source>
</evidence>
<dbReference type="PANTHER" id="PTHR20858">
    <property type="entry name" value="PHOSPHOMETHYLPYRIMIDINE KINASE"/>
    <property type="match status" value="1"/>
</dbReference>
<feature type="domain" description="Pyridoxamine kinase/Phosphomethylpyrimidine kinase" evidence="12">
    <location>
        <begin position="15"/>
        <end position="259"/>
    </location>
</feature>
<dbReference type="EMBL" id="CP113524">
    <property type="protein sequence ID" value="WAJ24661.1"/>
    <property type="molecule type" value="Genomic_DNA"/>
</dbReference>
<comment type="catalytic activity">
    <reaction evidence="1">
        <text>4-amino-5-hydroxymethyl-2-methylpyrimidine + ATP = 4-amino-2-methyl-5-(phosphooxymethyl)pyrimidine + ADP + H(+)</text>
        <dbReference type="Rhea" id="RHEA:23096"/>
        <dbReference type="ChEBI" id="CHEBI:15378"/>
        <dbReference type="ChEBI" id="CHEBI:16892"/>
        <dbReference type="ChEBI" id="CHEBI:30616"/>
        <dbReference type="ChEBI" id="CHEBI:58354"/>
        <dbReference type="ChEBI" id="CHEBI:456216"/>
        <dbReference type="EC" id="2.7.1.49"/>
    </reaction>
</comment>
<evidence type="ECO:0000256" key="4">
    <source>
        <dbReference type="ARBA" id="ARBA00009879"/>
    </source>
</evidence>
<comment type="pathway">
    <text evidence="9">Cofactor biosynthesis; thiamine diphosphate biosynthesis; 4-amino-2-methyl-5-diphosphomethylpyrimidine from 5-amino-1-(5-phospho-D-ribosyl)imidazole: step 2/3.</text>
</comment>
<evidence type="ECO:0000256" key="10">
    <source>
        <dbReference type="ARBA" id="ARBA00042102"/>
    </source>
</evidence>
<dbReference type="InterPro" id="IPR013749">
    <property type="entry name" value="PM/HMP-P_kinase-1"/>
</dbReference>
<comment type="similarity">
    <text evidence="4">Belongs to the ThiD family.</text>
</comment>
<sequence length="266" mass="28047">MSFTLPSVLTIAGSDPSGGAGIQADLKTIAALGLYGSSVITALTAQNTTRVYQVEDVSILMLTDQLEAVLSDITPQAIKIGMAGSSASIKVITEKLSKFPMIPVVLDPVMVSTSGGTLFEQNGLKDLTDKLFPLAALVTPNIPEAQVLLSTKKPLLSKNDMEEAAMELCKKYKTAFLLKGGHSSMEANDVLCQNGIITWFHGKRIETSNTHGTGCTLSSAIACGLAMKKGLEESILLAKEYLTGALMAGLELGNGNGPIWHGFKDT</sequence>
<evidence type="ECO:0000256" key="3">
    <source>
        <dbReference type="ARBA" id="ARBA00004769"/>
    </source>
</evidence>
<name>A0ABY7ADJ7_9FIRM</name>
<keyword evidence="13" id="KW-0418">Kinase</keyword>
<comment type="pathway">
    <text evidence="3">Cofactor biosynthesis; thiamine diphosphate biosynthesis; 4-amino-2-methyl-5-diphosphomethylpyrimidine from 5-amino-1-(5-phospho-D-ribosyl)imidazole: step 3/3.</text>
</comment>
<dbReference type="RefSeq" id="WP_268115681.1">
    <property type="nucleotide sequence ID" value="NZ_CP113524.1"/>
</dbReference>
<keyword evidence="8" id="KW-0784">Thiamine biosynthesis</keyword>
<reference evidence="13" key="1">
    <citation type="submission" date="2022-11" db="EMBL/GenBank/DDBJ databases">
        <title>Lacrimispora xylanolytica sy1, complete genome.</title>
        <authorList>
            <person name="Choi S."/>
        </authorList>
    </citation>
    <scope>NUCLEOTIDE SEQUENCE</scope>
    <source>
        <strain evidence="13">Sy1</strain>
    </source>
</reference>
<dbReference type="InterPro" id="IPR004399">
    <property type="entry name" value="HMP/HMP-P_kinase_dom"/>
</dbReference>
<dbReference type="SUPFAM" id="SSF53613">
    <property type="entry name" value="Ribokinase-like"/>
    <property type="match status" value="1"/>
</dbReference>
<accession>A0ABY7ADJ7</accession>
<dbReference type="GO" id="GO:0008902">
    <property type="term" value="F:hydroxymethylpyrimidine kinase activity"/>
    <property type="evidence" value="ECO:0007669"/>
    <property type="project" value="UniProtKB-EC"/>
</dbReference>
<evidence type="ECO:0000256" key="6">
    <source>
        <dbReference type="ARBA" id="ARBA00012963"/>
    </source>
</evidence>
<dbReference type="GO" id="GO:0008972">
    <property type="term" value="F:phosphomethylpyrimidine kinase activity"/>
    <property type="evidence" value="ECO:0007669"/>
    <property type="project" value="UniProtKB-EC"/>
</dbReference>
<dbReference type="EC" id="2.7.1.49" evidence="5"/>
<evidence type="ECO:0000256" key="5">
    <source>
        <dbReference type="ARBA" id="ARBA00012135"/>
    </source>
</evidence>
<proteinExistence type="inferred from homology"/>
<evidence type="ECO:0000256" key="1">
    <source>
        <dbReference type="ARBA" id="ARBA00000151"/>
    </source>
</evidence>
<dbReference type="Gene3D" id="3.40.1190.20">
    <property type="match status" value="1"/>
</dbReference>
<dbReference type="Proteomes" id="UP001163115">
    <property type="component" value="Chromosome"/>
</dbReference>
<protein>
    <recommendedName>
        <fullName evidence="7">Hydroxymethylpyrimidine/phosphomethylpyrimidine kinase</fullName>
        <ecNumber evidence="5">2.7.1.49</ecNumber>
        <ecNumber evidence="6">2.7.4.7</ecNumber>
    </recommendedName>
    <alternativeName>
        <fullName evidence="10">Hydroxymethylpyrimidine kinase</fullName>
    </alternativeName>
    <alternativeName>
        <fullName evidence="11">Hydroxymethylpyrimidine phosphate kinase</fullName>
    </alternativeName>
</protein>
<organism evidence="13 14">
    <name type="scientific">Lacrimispora xylanolytica</name>
    <dbReference type="NCBI Taxonomy" id="29375"/>
    <lineage>
        <taxon>Bacteria</taxon>
        <taxon>Bacillati</taxon>
        <taxon>Bacillota</taxon>
        <taxon>Clostridia</taxon>
        <taxon>Lachnospirales</taxon>
        <taxon>Lachnospiraceae</taxon>
        <taxon>Lacrimispora</taxon>
    </lineage>
</organism>
<evidence type="ECO:0000256" key="8">
    <source>
        <dbReference type="ARBA" id="ARBA00022977"/>
    </source>
</evidence>
<keyword evidence="13" id="KW-0808">Transferase</keyword>
<evidence type="ECO:0000313" key="14">
    <source>
        <dbReference type="Proteomes" id="UP001163115"/>
    </source>
</evidence>
<dbReference type="NCBIfam" id="TIGR00097">
    <property type="entry name" value="HMP-P_kinase"/>
    <property type="match status" value="1"/>
</dbReference>
<dbReference type="CDD" id="cd01169">
    <property type="entry name" value="HMPP_kinase"/>
    <property type="match status" value="1"/>
</dbReference>
<dbReference type="EC" id="2.7.4.7" evidence="6"/>